<comment type="caution">
    <text evidence="3">The sequence shown here is derived from an EMBL/GenBank/DDBJ whole genome shotgun (WGS) entry which is preliminary data.</text>
</comment>
<dbReference type="STRING" id="155618.RV06_GL003104"/>
<dbReference type="PROSITE" id="PS51257">
    <property type="entry name" value="PROKAR_LIPOPROTEIN"/>
    <property type="match status" value="1"/>
</dbReference>
<accession>R2S9P0</accession>
<evidence type="ECO:0000313" key="5">
    <source>
        <dbReference type="Proteomes" id="UP000013858"/>
    </source>
</evidence>
<feature type="signal peptide" evidence="2">
    <location>
        <begin position="1"/>
        <end position="21"/>
    </location>
</feature>
<evidence type="ECO:0000313" key="4">
    <source>
        <dbReference type="EMBL" id="EOT61940.1"/>
    </source>
</evidence>
<dbReference type="PATRIC" id="fig|1158608.3.peg.3174"/>
<reference evidence="4 6" key="2">
    <citation type="submission" date="2013-03" db="EMBL/GenBank/DDBJ databases">
        <title>The Genome Sequence of Enterococcus haemoperoxidus BAA-382 (PacBio/Illumina hybrid assembly).</title>
        <authorList>
            <consortium name="The Broad Institute Genomics Platform"/>
            <consortium name="The Broad Institute Genome Sequencing Center for Infectious Disease"/>
            <person name="Earl A."/>
            <person name="Russ C."/>
            <person name="Gilmore M."/>
            <person name="Surin D."/>
            <person name="Walker B."/>
            <person name="Young S."/>
            <person name="Zeng Q."/>
            <person name="Gargeya S."/>
            <person name="Fitzgerald M."/>
            <person name="Haas B."/>
            <person name="Abouelleil A."/>
            <person name="Allen A.W."/>
            <person name="Alvarado L."/>
            <person name="Arachchi H.M."/>
            <person name="Berlin A.M."/>
            <person name="Chapman S.B."/>
            <person name="Gainer-Dewar J."/>
            <person name="Goldberg J."/>
            <person name="Griggs A."/>
            <person name="Gujja S."/>
            <person name="Hansen M."/>
            <person name="Howarth C."/>
            <person name="Imamovic A."/>
            <person name="Ireland A."/>
            <person name="Larimer J."/>
            <person name="McCowan C."/>
            <person name="Murphy C."/>
            <person name="Pearson M."/>
            <person name="Poon T.W."/>
            <person name="Priest M."/>
            <person name="Roberts A."/>
            <person name="Saif S."/>
            <person name="Shea T."/>
            <person name="Sisk P."/>
            <person name="Sykes S."/>
            <person name="Wortman J."/>
            <person name="Nusbaum C."/>
            <person name="Birren B."/>
        </authorList>
    </citation>
    <scope>NUCLEOTIDE SEQUENCE [LARGE SCALE GENOMIC DNA]</scope>
    <source>
        <strain evidence="4 6">ATCC BAA-382</strain>
    </source>
</reference>
<dbReference type="EMBL" id="ASVY01000002">
    <property type="protein sequence ID" value="EOT61940.1"/>
    <property type="molecule type" value="Genomic_DNA"/>
</dbReference>
<feature type="region of interest" description="Disordered" evidence="1">
    <location>
        <begin position="133"/>
        <end position="170"/>
    </location>
</feature>
<evidence type="ECO:0000313" key="3">
    <source>
        <dbReference type="EMBL" id="EOH92255.1"/>
    </source>
</evidence>
<organism evidence="3 5">
    <name type="scientific">Enterococcus haemoperoxidus ATCC BAA-382</name>
    <dbReference type="NCBI Taxonomy" id="1158608"/>
    <lineage>
        <taxon>Bacteria</taxon>
        <taxon>Bacillati</taxon>
        <taxon>Bacillota</taxon>
        <taxon>Bacilli</taxon>
        <taxon>Lactobacillales</taxon>
        <taxon>Enterococcaceae</taxon>
        <taxon>Enterococcus</taxon>
    </lineage>
</organism>
<gene>
    <name evidence="4" type="ORF">I583_00923</name>
    <name evidence="3" type="ORF">UAW_03240</name>
</gene>
<dbReference type="Proteomes" id="UP000014197">
    <property type="component" value="Unassembled WGS sequence"/>
</dbReference>
<proteinExistence type="predicted"/>
<dbReference type="EMBL" id="AJAR01000031">
    <property type="protein sequence ID" value="EOH92255.1"/>
    <property type="molecule type" value="Genomic_DNA"/>
</dbReference>
<dbReference type="eggNOG" id="ENOG50304A4">
    <property type="taxonomic scope" value="Bacteria"/>
</dbReference>
<dbReference type="AlphaFoldDB" id="R2S9P0"/>
<keyword evidence="2" id="KW-0732">Signal</keyword>
<keyword evidence="6" id="KW-1185">Reference proteome</keyword>
<evidence type="ECO:0008006" key="7">
    <source>
        <dbReference type="Google" id="ProtNLM"/>
    </source>
</evidence>
<reference evidence="3 5" key="1">
    <citation type="submission" date="2013-02" db="EMBL/GenBank/DDBJ databases">
        <title>The Genome Sequence of Enterococcus haemoperoxidus BAA-382.</title>
        <authorList>
            <consortium name="The Broad Institute Genome Sequencing Platform"/>
            <consortium name="The Broad Institute Genome Sequencing Center for Infectious Disease"/>
            <person name="Earl A.M."/>
            <person name="Gilmore M.S."/>
            <person name="Lebreton F."/>
            <person name="Walker B."/>
            <person name="Young S.K."/>
            <person name="Zeng Q."/>
            <person name="Gargeya S."/>
            <person name="Fitzgerald M."/>
            <person name="Haas B."/>
            <person name="Abouelleil A."/>
            <person name="Alvarado L."/>
            <person name="Arachchi H.M."/>
            <person name="Berlin A.M."/>
            <person name="Chapman S.B."/>
            <person name="Dewar J."/>
            <person name="Goldberg J."/>
            <person name="Griggs A."/>
            <person name="Gujja S."/>
            <person name="Hansen M."/>
            <person name="Howarth C."/>
            <person name="Imamovic A."/>
            <person name="Larimer J."/>
            <person name="McCowan C."/>
            <person name="Murphy C."/>
            <person name="Neiman D."/>
            <person name="Pearson M."/>
            <person name="Priest M."/>
            <person name="Roberts A."/>
            <person name="Saif S."/>
            <person name="Shea T."/>
            <person name="Sisk P."/>
            <person name="Sykes S."/>
            <person name="Wortman J."/>
            <person name="Nusbaum C."/>
            <person name="Birren B."/>
        </authorList>
    </citation>
    <scope>NUCLEOTIDE SEQUENCE [LARGE SCALE GENOMIC DNA]</scope>
    <source>
        <strain evidence="3 5">ATCC BAA-382</strain>
    </source>
</reference>
<protein>
    <recommendedName>
        <fullName evidence="7">Lipoprotein</fullName>
    </recommendedName>
</protein>
<name>R2S9P0_9ENTE</name>
<evidence type="ECO:0000313" key="6">
    <source>
        <dbReference type="Proteomes" id="UP000014197"/>
    </source>
</evidence>
<evidence type="ECO:0000256" key="1">
    <source>
        <dbReference type="SAM" id="MobiDB-lite"/>
    </source>
</evidence>
<dbReference type="Proteomes" id="UP000013858">
    <property type="component" value="Unassembled WGS sequence"/>
</dbReference>
<evidence type="ECO:0000256" key="2">
    <source>
        <dbReference type="SAM" id="SignalP"/>
    </source>
</evidence>
<sequence>MKKRRIMICLFAGLLLLSACGQSEKNKNEELIKNAETVLKGKVEIPETYFKTKEQVTAEFDSVGLKPKFVVANFDEAAKYNKRFLRKGECNQISSDQGSVKYYDTKEVGDKHGFYADKGATIIVGYSDHDFDGTKNETSSTEESSSTVTSSSSTSAEKEEIATSQESQSLAFEPKDVSDQTIKSIKTYQDYLTMYQAIINNYFSDYESLIKDTVLYDQASFEEQKKQYDASFEEQKKQYEQYGNKRLVGKDSLVDFLISYRDSLKNITDNLAKSLQ</sequence>
<feature type="compositionally biased region" description="Low complexity" evidence="1">
    <location>
        <begin position="137"/>
        <end position="155"/>
    </location>
</feature>
<dbReference type="RefSeq" id="WP_010763395.1">
    <property type="nucleotide sequence ID" value="NZ_KB946316.1"/>
</dbReference>
<feature type="chain" id="PRO_5004365362" description="Lipoprotein" evidence="2">
    <location>
        <begin position="22"/>
        <end position="276"/>
    </location>
</feature>